<evidence type="ECO:0000313" key="4">
    <source>
        <dbReference type="Proteomes" id="UP001149165"/>
    </source>
</evidence>
<sequence>MAATTSKSPNAPNDRANSSPFNYGDLKNSLEHLSGFFSSPHAQNTKDLIDELDKQQHQLSKMRKTLEEQAENHNITVRQISSTLQQEMTKASDAEKKMKSKCTALEEKKNVISEYARKCKKLEGEIQHLQSANSQSEGKLAQASQDVSSLKEKLKTKNAIIEKSKTIESDLRRDLLVEKEKTEGLQKLVDDMQCKVAKMQGFSPRRQNMDEKTMMDSFDNLWEYAAARMSSILSHDLEPKALKDLSKWRIIGEESHRLAYHFPLPASNSSAAKAMRLVVILAVLSREIDKYIFQPAYLTPDDSNLRKTLSQLAGTDPEKETLYRSLTLSIDSKTQKGFLQSNVQTVVQKVSNCVFGLLSDSQYSEFREITKKIVKKAAEVWDPIQHSQRKYEPGFDLYDEHMPFIFPGQEKGRNRKGINVDSKRDVLMIFPGISSIGLGPRQQQSYVISLSKLHPLYVLADQEASSVPPSPSIDLAN</sequence>
<evidence type="ECO:0000313" key="3">
    <source>
        <dbReference type="EMBL" id="KAJ5109506.1"/>
    </source>
</evidence>
<dbReference type="AlphaFoldDB" id="A0A9W9FZX5"/>
<evidence type="ECO:0000256" key="2">
    <source>
        <dbReference type="SAM" id="MobiDB-lite"/>
    </source>
</evidence>
<comment type="caution">
    <text evidence="3">The sequence shown here is derived from an EMBL/GenBank/DDBJ whole genome shotgun (WGS) entry which is preliminary data.</text>
</comment>
<dbReference type="OrthoDB" id="5421041at2759"/>
<dbReference type="EMBL" id="JAPQKH010000003">
    <property type="protein sequence ID" value="KAJ5109506.1"/>
    <property type="molecule type" value="Genomic_DNA"/>
</dbReference>
<keyword evidence="1" id="KW-0175">Coiled coil</keyword>
<reference evidence="3" key="2">
    <citation type="journal article" date="2023" name="IMA Fungus">
        <title>Comparative genomic study of the Penicillium genus elucidates a diverse pangenome and 15 lateral gene transfer events.</title>
        <authorList>
            <person name="Petersen C."/>
            <person name="Sorensen T."/>
            <person name="Nielsen M.R."/>
            <person name="Sondergaard T.E."/>
            <person name="Sorensen J.L."/>
            <person name="Fitzpatrick D.A."/>
            <person name="Frisvad J.C."/>
            <person name="Nielsen K.L."/>
        </authorList>
    </citation>
    <scope>NUCLEOTIDE SEQUENCE</scope>
    <source>
        <strain evidence="3">IBT 30069</strain>
    </source>
</reference>
<organism evidence="3 4">
    <name type="scientific">Penicillium angulare</name>
    <dbReference type="NCBI Taxonomy" id="116970"/>
    <lineage>
        <taxon>Eukaryota</taxon>
        <taxon>Fungi</taxon>
        <taxon>Dikarya</taxon>
        <taxon>Ascomycota</taxon>
        <taxon>Pezizomycotina</taxon>
        <taxon>Eurotiomycetes</taxon>
        <taxon>Eurotiomycetidae</taxon>
        <taxon>Eurotiales</taxon>
        <taxon>Aspergillaceae</taxon>
        <taxon>Penicillium</taxon>
    </lineage>
</organism>
<gene>
    <name evidence="3" type="ORF">N7456_006181</name>
</gene>
<feature type="region of interest" description="Disordered" evidence="2">
    <location>
        <begin position="1"/>
        <end position="25"/>
    </location>
</feature>
<keyword evidence="4" id="KW-1185">Reference proteome</keyword>
<proteinExistence type="predicted"/>
<name>A0A9W9FZX5_9EURO</name>
<evidence type="ECO:0000256" key="1">
    <source>
        <dbReference type="SAM" id="Coils"/>
    </source>
</evidence>
<feature type="coiled-coil region" evidence="1">
    <location>
        <begin position="105"/>
        <end position="160"/>
    </location>
</feature>
<dbReference type="Proteomes" id="UP001149165">
    <property type="component" value="Unassembled WGS sequence"/>
</dbReference>
<feature type="compositionally biased region" description="Polar residues" evidence="2">
    <location>
        <begin position="1"/>
        <end position="21"/>
    </location>
</feature>
<reference evidence="3" key="1">
    <citation type="submission" date="2022-11" db="EMBL/GenBank/DDBJ databases">
        <authorList>
            <person name="Petersen C."/>
        </authorList>
    </citation>
    <scope>NUCLEOTIDE SEQUENCE</scope>
    <source>
        <strain evidence="3">IBT 30069</strain>
    </source>
</reference>
<accession>A0A9W9FZX5</accession>
<protein>
    <submittedName>
        <fullName evidence="3">Uncharacterized protein</fullName>
    </submittedName>
</protein>
<feature type="coiled-coil region" evidence="1">
    <location>
        <begin position="45"/>
        <end position="72"/>
    </location>
</feature>